<sequence>MRRGQDHFSPDYATARRRLIEACAARGLTVESHRHPLRGPAGEPIALDVVRVGPADAPRRLLLLAGTHGVEGYFGAAVIHGLIADGHLDRLPPGLAVIMVHGVNPWGFAWTRRVTEENVDLNRNWIDFSAPRPEHKDYERIADALLPESLEPACLAAADAALRHFARSNGLAALQAAVTRGQYHFGDGLYFGGFGPTWARRRMTEVASAHLAGAEHVVAVDFHSGLGAYGDGELITIAAPGSADHHRAIALFGDKVKSTLTGESLSAHLTGSLDEGLVALTAPAALTFIALEVGTRDGQTVIAALRDDNWLHRSGRLAGGGARAIKARLKDAFAPGEADWQDRVYDLGIGCVTGAIARL</sequence>
<dbReference type="Pfam" id="PF10994">
    <property type="entry name" value="DUF2817"/>
    <property type="match status" value="1"/>
</dbReference>
<keyword evidence="2" id="KW-1185">Reference proteome</keyword>
<organism evidence="1 2">
    <name type="scientific">Zavarzinia aquatilis</name>
    <dbReference type="NCBI Taxonomy" id="2211142"/>
    <lineage>
        <taxon>Bacteria</taxon>
        <taxon>Pseudomonadati</taxon>
        <taxon>Pseudomonadota</taxon>
        <taxon>Alphaproteobacteria</taxon>
        <taxon>Rhodospirillales</taxon>
        <taxon>Zavarziniaceae</taxon>
        <taxon>Zavarzinia</taxon>
    </lineage>
</organism>
<dbReference type="InterPro" id="IPR021259">
    <property type="entry name" value="DUF2817"/>
</dbReference>
<accession>A0A317E6Z4</accession>
<protein>
    <submittedName>
        <fullName evidence="1">DUF2817 domain-containing protein</fullName>
    </submittedName>
</protein>
<dbReference type="Gene3D" id="3.40.630.10">
    <property type="entry name" value="Zn peptidases"/>
    <property type="match status" value="1"/>
</dbReference>
<gene>
    <name evidence="1" type="ORF">DKG74_10060</name>
</gene>
<reference evidence="1 2" key="1">
    <citation type="submission" date="2018-05" db="EMBL/GenBank/DDBJ databases">
        <title>Zavarzinia sp. HR-AS.</title>
        <authorList>
            <person name="Lee Y."/>
            <person name="Jeon C.O."/>
        </authorList>
    </citation>
    <scope>NUCLEOTIDE SEQUENCE [LARGE SCALE GENOMIC DNA]</scope>
    <source>
        <strain evidence="1 2">HR-AS</strain>
    </source>
</reference>
<evidence type="ECO:0000313" key="2">
    <source>
        <dbReference type="Proteomes" id="UP000245461"/>
    </source>
</evidence>
<dbReference type="CDD" id="cd06233">
    <property type="entry name" value="M14-like"/>
    <property type="match status" value="1"/>
</dbReference>
<proteinExistence type="predicted"/>
<dbReference type="AlphaFoldDB" id="A0A317E6Z4"/>
<dbReference type="RefSeq" id="WP_109905306.1">
    <property type="nucleotide sequence ID" value="NZ_QGLE01000005.1"/>
</dbReference>
<comment type="caution">
    <text evidence="1">The sequence shown here is derived from an EMBL/GenBank/DDBJ whole genome shotgun (WGS) entry which is preliminary data.</text>
</comment>
<dbReference type="EMBL" id="QGLE01000005">
    <property type="protein sequence ID" value="PWR22769.1"/>
    <property type="molecule type" value="Genomic_DNA"/>
</dbReference>
<evidence type="ECO:0000313" key="1">
    <source>
        <dbReference type="EMBL" id="PWR22769.1"/>
    </source>
</evidence>
<dbReference type="SUPFAM" id="SSF53187">
    <property type="entry name" value="Zn-dependent exopeptidases"/>
    <property type="match status" value="1"/>
</dbReference>
<dbReference type="OrthoDB" id="4014363at2"/>
<dbReference type="Proteomes" id="UP000245461">
    <property type="component" value="Unassembled WGS sequence"/>
</dbReference>
<name>A0A317E6Z4_9PROT</name>